<accession>A0A0D0TKI1</accession>
<name>A0A0D0TKI1_PSEFL</name>
<dbReference type="AlphaFoldDB" id="A0A0D0TKI1"/>
<dbReference type="PATRIC" id="fig|294.125.peg.3298"/>
<evidence type="ECO:0000313" key="2">
    <source>
        <dbReference type="Proteomes" id="UP000032210"/>
    </source>
</evidence>
<gene>
    <name evidence="1" type="ORF">PFLU3_32160</name>
</gene>
<dbReference type="RefSeq" id="WP_043049593.1">
    <property type="nucleotide sequence ID" value="NZ_JXCQ01000027.1"/>
</dbReference>
<organism evidence="1 2">
    <name type="scientific">Pseudomonas fluorescens</name>
    <dbReference type="NCBI Taxonomy" id="294"/>
    <lineage>
        <taxon>Bacteria</taxon>
        <taxon>Pseudomonadati</taxon>
        <taxon>Pseudomonadota</taxon>
        <taxon>Gammaproteobacteria</taxon>
        <taxon>Pseudomonadales</taxon>
        <taxon>Pseudomonadaceae</taxon>
        <taxon>Pseudomonas</taxon>
    </lineage>
</organism>
<proteinExistence type="predicted"/>
<protein>
    <recommendedName>
        <fullName evidence="3">Preprotein translocase subunit SecD</fullName>
    </recommendedName>
</protein>
<dbReference type="EMBL" id="JXCQ01000027">
    <property type="protein sequence ID" value="KIR21395.1"/>
    <property type="molecule type" value="Genomic_DNA"/>
</dbReference>
<comment type="caution">
    <text evidence="1">The sequence shown here is derived from an EMBL/GenBank/DDBJ whole genome shotgun (WGS) entry which is preliminary data.</text>
</comment>
<reference evidence="1 2" key="1">
    <citation type="submission" date="2015-01" db="EMBL/GenBank/DDBJ databases">
        <title>Genome sequence of the beneficial rhizobacterium Pseudomonas fluorescens 2-79.</title>
        <authorList>
            <person name="Thuermer A."/>
            <person name="Daniel R."/>
        </authorList>
    </citation>
    <scope>NUCLEOTIDE SEQUENCE [LARGE SCALE GENOMIC DNA]</scope>
    <source>
        <strain evidence="1 2">2-79</strain>
    </source>
</reference>
<sequence length="87" mass="9532">MRAEDILADDTNEATFEGVTVRKGTVGAFLANVRVWSDSDASMDDQLLAEREIIQSLPALKAIGLLDVFEPKDSRLRELIARASVAQ</sequence>
<dbReference type="Proteomes" id="UP000032210">
    <property type="component" value="Unassembled WGS sequence"/>
</dbReference>
<evidence type="ECO:0000313" key="1">
    <source>
        <dbReference type="EMBL" id="KIR21395.1"/>
    </source>
</evidence>
<evidence type="ECO:0008006" key="3">
    <source>
        <dbReference type="Google" id="ProtNLM"/>
    </source>
</evidence>